<dbReference type="EMBL" id="BQNB010011294">
    <property type="protein sequence ID" value="GJS88715.1"/>
    <property type="molecule type" value="Genomic_DNA"/>
</dbReference>
<feature type="compositionally biased region" description="Polar residues" evidence="8">
    <location>
        <begin position="711"/>
        <end position="721"/>
    </location>
</feature>
<feature type="domain" description="CCHC-type" evidence="9">
    <location>
        <begin position="1403"/>
        <end position="1418"/>
    </location>
</feature>
<dbReference type="SUPFAM" id="SSF56672">
    <property type="entry name" value="DNA/RNA polymerases"/>
    <property type="match status" value="1"/>
</dbReference>
<dbReference type="Gene3D" id="3.30.420.10">
    <property type="entry name" value="Ribonuclease H-like superfamily/Ribonuclease H"/>
    <property type="match status" value="1"/>
</dbReference>
<comment type="caution">
    <text evidence="11">The sequence shown here is derived from an EMBL/GenBank/DDBJ whole genome shotgun (WGS) entry which is preliminary data.</text>
</comment>
<accession>A0ABQ4ZFQ6</accession>
<name>A0ABQ4ZFQ6_9ASTR</name>
<protein>
    <submittedName>
        <fullName evidence="11">RNA-directed DNA polymerase</fullName>
    </submittedName>
</protein>
<dbReference type="CDD" id="cd00303">
    <property type="entry name" value="retropepsin_like"/>
    <property type="match status" value="1"/>
</dbReference>
<keyword evidence="7" id="KW-0862">Zinc</keyword>
<evidence type="ECO:0000256" key="1">
    <source>
        <dbReference type="ARBA" id="ARBA00022679"/>
    </source>
</evidence>
<dbReference type="Pfam" id="PF13976">
    <property type="entry name" value="gag_pre-integrs"/>
    <property type="match status" value="1"/>
</dbReference>
<dbReference type="InterPro" id="IPR036397">
    <property type="entry name" value="RNaseH_sf"/>
</dbReference>
<dbReference type="InterPro" id="IPR036875">
    <property type="entry name" value="Znf_CCHC_sf"/>
</dbReference>
<dbReference type="Gene3D" id="4.10.60.10">
    <property type="entry name" value="Zinc finger, CCHC-type"/>
    <property type="match status" value="1"/>
</dbReference>
<dbReference type="PANTHER" id="PTHR35046">
    <property type="entry name" value="ZINC KNUCKLE (CCHC-TYPE) FAMILY PROTEIN"/>
    <property type="match status" value="1"/>
</dbReference>
<evidence type="ECO:0000256" key="7">
    <source>
        <dbReference type="PROSITE-ProRule" id="PRU00047"/>
    </source>
</evidence>
<dbReference type="InterPro" id="IPR001878">
    <property type="entry name" value="Znf_CCHC"/>
</dbReference>
<feature type="compositionally biased region" description="Polar residues" evidence="8">
    <location>
        <begin position="1364"/>
        <end position="1377"/>
    </location>
</feature>
<dbReference type="InterPro" id="IPR041588">
    <property type="entry name" value="Integrase_H2C2"/>
</dbReference>
<dbReference type="PROSITE" id="PS50158">
    <property type="entry name" value="ZF_CCHC"/>
    <property type="match status" value="1"/>
</dbReference>
<dbReference type="Proteomes" id="UP001151760">
    <property type="component" value="Unassembled WGS sequence"/>
</dbReference>
<dbReference type="SUPFAM" id="SSF53098">
    <property type="entry name" value="Ribonuclease H-like"/>
    <property type="match status" value="1"/>
</dbReference>
<evidence type="ECO:0000256" key="5">
    <source>
        <dbReference type="ARBA" id="ARBA00022801"/>
    </source>
</evidence>
<feature type="compositionally biased region" description="Low complexity" evidence="8">
    <location>
        <begin position="1348"/>
        <end position="1363"/>
    </location>
</feature>
<feature type="region of interest" description="Disordered" evidence="8">
    <location>
        <begin position="1347"/>
        <end position="1377"/>
    </location>
</feature>
<keyword evidence="7" id="KW-0479">Metal-binding</keyword>
<evidence type="ECO:0000313" key="11">
    <source>
        <dbReference type="EMBL" id="GJS88715.1"/>
    </source>
</evidence>
<feature type="region of interest" description="Disordered" evidence="8">
    <location>
        <begin position="695"/>
        <end position="721"/>
    </location>
</feature>
<evidence type="ECO:0000256" key="8">
    <source>
        <dbReference type="SAM" id="MobiDB-lite"/>
    </source>
</evidence>
<sequence>MVEKLSLPIQNHPDPYQLTWLKKGNLVKVTHRCLVHFSIGNKYADELWYEVIPMDACYILLGRPWLYDHRVKHDGYRNTYTFKKDGVRITLAPLNPKDAPPDRVLISKTDFVRLVKVSPPSVVFRLLMIEENPVTAAAPFVMVRLLNEFKDVFPEEIPAGLPVECDASGLGIGGVLSQLNRPIAFFSEKLNDTRRRYSTYDKEFYAIVRSLEYWRHYLLPAEFILYSDHQALKFIQGQAKLKPRHAKWVETLQDFSFVIRHKAGSANSVADALSRRPALLSSTSFQVSGFAPFAHLYQDDPDFKELWNKCHGGIFRDFVRRDGFLFKGRRLCVPVSSSREAIILECHQGALAGHFGRVKIAALVGDRFFWPKLARDVQKVINRCRVCHIAKTQHTNQGLYTPLPMSEGPWEDVSIDFVLCLPLTQRKKDSIMVVVDRFSKMAHFIPCSKTFDASQVARLYFAEIVRLHGVPQSITSDQDVKFVGHFWRTLWKRLGAKLHFSSSHHPQTDGQTEVTNRSLGSLLRCLVGDKPKQWDVVLPQAEFAYNRSNHSSTGRSPFFVVYGRNPFTPLDLAPMVGDGSVSAEGDERARQIQELHAQVREQIIKHNLQYQTRANKHRKQVLFEEGDLVWIHLRRARFPQGRFGKLHPRADGPFRILKKINDNAYKVELPGHYGVSDTFNVADLSPYTPNADFDGDSGLSRFLEGKDDTDQGGSPLSLTQAGPTESYLFQSKVEEEGTNEEQRNLSYFSSATEISNTMLAKKTFTRYEIDEGEERENLHALISIPRAFQEDVASPVRLARARARGRTTTYRIARSPYYRGPSTLRKKTTPSLISSQPAWELEGSNGSKMAGKRRSFVQDDLGYGGLMHRIRQKADPCSQGSSLSKHKSEFEARSRGRTAIYFLEVGSNGIRFSSDIYNNSYHASIKAAPFEALYSRKCRSPVCWAEVGQVELTGPELVQETTERIIQIKQRIQTARDQKKSYADLKRKPMEFQVGDKVMLKVGSVAYKLELPQELSRVHNRFHVSNLKKCYSDVPLVVPLEGLQVDDKLHFVKETIEIMDREFKKLRQSRVPIVKVRWNSRLHLSSCVTFYLRLIELSVLKNFDADPRVPLILGRSFLKTGRALIDVYEGELTLRVGKEAVTFNLDQNSRYSSNYDDNSVNRIDVIDMACVDYSQEVLGFSNVIVSGNPTPYYDPIVSTSSPTLTPFGDSDFLLEEVDAFLALEDDPTLPEVDHSYCDSEGDILLLEAFLNDDPLLPPPTQGILQNPPYIYQWAEKTVPVAEGSSETTTERYMENYKNVSQEIRDQMNAEAEAVQIILTGIDNDIYSTVMFVELHVEIWEAIEKDSTKSNNNLRTSSNTSRANQDNSPRTNRGTGYDNQRAINVAGARENVGTPVVQKSGIQCYNCKEYGHVSRECQKPKRVKDAAYHKEKMLLCKQEEAGVQLNAEQADWKDDTDDQELEAHYMYMAQLQEVTPDPVDNSGPIFDDEPTHKVQNNNDNYNVFAMENEHPEQPESSNDIYLTEQGDSNITIDSLDICYDRVVVQDEMLILIRTLESSNNHFKEANNELSKTNQLMFKDLKKFQAELDKYKDVNYASKRVELISIQRRSGWLQSNMTGNSQASILFLWRNFWARVRLEMIILHQFLVWRSGSKGSRGTDLYSITLQDTTSPNPICLMAKATSSQAWLSHRRLSHLNFDTINLLSKNDIVTGLPKLKFVKRLSLFFLAVGNMLSAAKVPLFFWAEAIATACFTQNRSLVIPRHEKTPYHIINARKPSVKFFHIFGSLCYIIRDGENLDKMKEIKIMSVLTQFHNVWQRDGFVDPHHPDKVYLLKNALYGLKQAPRAWYDELSNFLYGMTSCDSIGTPMATKPLDADMSGTPADQTKYCSMVEALMYLTTSRPDIIHATCYCSRYQARPTEKHLKEVKRIFRTSGGIQFLGGDKLVSWSSKKQDCTSMSSAEADPLQHFRTKHIDVRYHFIKEQIEKGIVELFFVGTEYQLADLFTKALPEDRFKYLVRRLGMRYLTPDELEVLAKESS</sequence>
<proteinExistence type="predicted"/>
<dbReference type="Pfam" id="PF17921">
    <property type="entry name" value="Integrase_H2C2"/>
    <property type="match status" value="1"/>
</dbReference>
<dbReference type="InterPro" id="IPR056924">
    <property type="entry name" value="SH3_Tf2-1"/>
</dbReference>
<keyword evidence="6 11" id="KW-0695">RNA-directed DNA polymerase</keyword>
<dbReference type="InterPro" id="IPR012337">
    <property type="entry name" value="RNaseH-like_sf"/>
</dbReference>
<evidence type="ECO:0000259" key="10">
    <source>
        <dbReference type="PROSITE" id="PS50994"/>
    </source>
</evidence>
<feature type="domain" description="Integrase catalytic" evidence="10">
    <location>
        <begin position="405"/>
        <end position="565"/>
    </location>
</feature>
<dbReference type="Pfam" id="PF00098">
    <property type="entry name" value="zf-CCHC"/>
    <property type="match status" value="1"/>
</dbReference>
<organism evidence="11 12">
    <name type="scientific">Tanacetum coccineum</name>
    <dbReference type="NCBI Taxonomy" id="301880"/>
    <lineage>
        <taxon>Eukaryota</taxon>
        <taxon>Viridiplantae</taxon>
        <taxon>Streptophyta</taxon>
        <taxon>Embryophyta</taxon>
        <taxon>Tracheophyta</taxon>
        <taxon>Spermatophyta</taxon>
        <taxon>Magnoliopsida</taxon>
        <taxon>eudicotyledons</taxon>
        <taxon>Gunneridae</taxon>
        <taxon>Pentapetalae</taxon>
        <taxon>asterids</taxon>
        <taxon>campanulids</taxon>
        <taxon>Asterales</taxon>
        <taxon>Asteraceae</taxon>
        <taxon>Asteroideae</taxon>
        <taxon>Anthemideae</taxon>
        <taxon>Anthemidinae</taxon>
        <taxon>Tanacetum</taxon>
    </lineage>
</organism>
<dbReference type="InterPro" id="IPR043502">
    <property type="entry name" value="DNA/RNA_pol_sf"/>
</dbReference>
<dbReference type="Pfam" id="PF17917">
    <property type="entry name" value="RT_RNaseH"/>
    <property type="match status" value="1"/>
</dbReference>
<dbReference type="InterPro" id="IPR001584">
    <property type="entry name" value="Integrase_cat-core"/>
</dbReference>
<keyword evidence="1" id="KW-0808">Transferase</keyword>
<evidence type="ECO:0000313" key="12">
    <source>
        <dbReference type="Proteomes" id="UP001151760"/>
    </source>
</evidence>
<dbReference type="CDD" id="cd09272">
    <property type="entry name" value="RNase_HI_RT_Ty1"/>
    <property type="match status" value="1"/>
</dbReference>
<dbReference type="InterPro" id="IPR025724">
    <property type="entry name" value="GAG-pre-integrase_dom"/>
</dbReference>
<dbReference type="PANTHER" id="PTHR35046:SF26">
    <property type="entry name" value="RNA-DIRECTED DNA POLYMERASE"/>
    <property type="match status" value="1"/>
</dbReference>
<dbReference type="SMART" id="SM00343">
    <property type="entry name" value="ZnF_C2HC"/>
    <property type="match status" value="1"/>
</dbReference>
<reference evidence="11" key="2">
    <citation type="submission" date="2022-01" db="EMBL/GenBank/DDBJ databases">
        <authorList>
            <person name="Yamashiro T."/>
            <person name="Shiraishi A."/>
            <person name="Satake H."/>
            <person name="Nakayama K."/>
        </authorList>
    </citation>
    <scope>NUCLEOTIDE SEQUENCE</scope>
</reference>
<gene>
    <name evidence="11" type="ORF">Tco_0771351</name>
</gene>
<dbReference type="PROSITE" id="PS50994">
    <property type="entry name" value="INTEGRASE"/>
    <property type="match status" value="1"/>
</dbReference>
<evidence type="ECO:0000256" key="3">
    <source>
        <dbReference type="ARBA" id="ARBA00022722"/>
    </source>
</evidence>
<keyword evidence="4" id="KW-0255">Endonuclease</keyword>
<dbReference type="GO" id="GO:0003964">
    <property type="term" value="F:RNA-directed DNA polymerase activity"/>
    <property type="evidence" value="ECO:0007669"/>
    <property type="project" value="UniProtKB-KW"/>
</dbReference>
<dbReference type="CDD" id="cd09274">
    <property type="entry name" value="RNase_HI_RT_Ty3"/>
    <property type="match status" value="1"/>
</dbReference>
<dbReference type="Pfam" id="PF24626">
    <property type="entry name" value="SH3_Tf2-1"/>
    <property type="match status" value="2"/>
</dbReference>
<dbReference type="InterPro" id="IPR041373">
    <property type="entry name" value="RT_RNaseH"/>
</dbReference>
<keyword evidence="7" id="KW-0863">Zinc-finger</keyword>
<evidence type="ECO:0000256" key="4">
    <source>
        <dbReference type="ARBA" id="ARBA00022759"/>
    </source>
</evidence>
<keyword evidence="3" id="KW-0540">Nuclease</keyword>
<evidence type="ECO:0000256" key="6">
    <source>
        <dbReference type="ARBA" id="ARBA00022918"/>
    </source>
</evidence>
<keyword evidence="2" id="KW-0548">Nucleotidyltransferase</keyword>
<dbReference type="SUPFAM" id="SSF57756">
    <property type="entry name" value="Retrovirus zinc finger-like domains"/>
    <property type="match status" value="1"/>
</dbReference>
<keyword evidence="12" id="KW-1185">Reference proteome</keyword>
<dbReference type="Gene3D" id="1.10.340.70">
    <property type="match status" value="1"/>
</dbReference>
<evidence type="ECO:0000259" key="9">
    <source>
        <dbReference type="PROSITE" id="PS50158"/>
    </source>
</evidence>
<reference evidence="11" key="1">
    <citation type="journal article" date="2022" name="Int. J. Mol. Sci.">
        <title>Draft Genome of Tanacetum Coccineum: Genomic Comparison of Closely Related Tanacetum-Family Plants.</title>
        <authorList>
            <person name="Yamashiro T."/>
            <person name="Shiraishi A."/>
            <person name="Nakayama K."/>
            <person name="Satake H."/>
        </authorList>
    </citation>
    <scope>NUCLEOTIDE SEQUENCE</scope>
</reference>
<keyword evidence="5" id="KW-0378">Hydrolase</keyword>
<evidence type="ECO:0000256" key="2">
    <source>
        <dbReference type="ARBA" id="ARBA00022695"/>
    </source>
</evidence>